<dbReference type="PROSITE" id="PS50164">
    <property type="entry name" value="GIY_YIG"/>
    <property type="match status" value="1"/>
</dbReference>
<dbReference type="InterPro" id="IPR000305">
    <property type="entry name" value="GIY-YIG_endonuc"/>
</dbReference>
<evidence type="ECO:0000313" key="10">
    <source>
        <dbReference type="Proteomes" id="UP001170651"/>
    </source>
</evidence>
<gene>
    <name evidence="9" type="primary">uvrC</name>
    <name evidence="9" type="ORF">OC696_01350</name>
</gene>
<dbReference type="Pfam" id="PF01541">
    <property type="entry name" value="GIY-YIG"/>
    <property type="match status" value="1"/>
</dbReference>
<evidence type="ECO:0000259" key="6">
    <source>
        <dbReference type="PROSITE" id="PS50151"/>
    </source>
</evidence>
<proteinExistence type="predicted"/>
<dbReference type="Pfam" id="PF22920">
    <property type="entry name" value="UvrC_RNaseH"/>
    <property type="match status" value="1"/>
</dbReference>
<dbReference type="InterPro" id="IPR035901">
    <property type="entry name" value="GIY-YIG_endonuc_sf"/>
</dbReference>
<dbReference type="Gene3D" id="3.30.420.340">
    <property type="entry name" value="UvrC, RNAse H endonuclease domain"/>
    <property type="match status" value="1"/>
</dbReference>
<dbReference type="CDD" id="cd10434">
    <property type="entry name" value="GIY-YIG_UvrC_Cho"/>
    <property type="match status" value="1"/>
</dbReference>
<evidence type="ECO:0000259" key="7">
    <source>
        <dbReference type="PROSITE" id="PS50164"/>
    </source>
</evidence>
<keyword evidence="10" id="KW-1185">Reference proteome</keyword>
<dbReference type="EMBL" id="JAOSIW010000008">
    <property type="protein sequence ID" value="MDO8054509.1"/>
    <property type="molecule type" value="Genomic_DNA"/>
</dbReference>
<dbReference type="SUPFAM" id="SSF46600">
    <property type="entry name" value="C-terminal UvrC-binding domain of UvrB"/>
    <property type="match status" value="1"/>
</dbReference>
<dbReference type="InterPro" id="IPR004791">
    <property type="entry name" value="UvrC"/>
</dbReference>
<evidence type="ECO:0000313" key="9">
    <source>
        <dbReference type="EMBL" id="MDO8054509.1"/>
    </source>
</evidence>
<evidence type="ECO:0000259" key="8">
    <source>
        <dbReference type="PROSITE" id="PS50165"/>
    </source>
</evidence>
<dbReference type="PROSITE" id="PS50151">
    <property type="entry name" value="UVR"/>
    <property type="match status" value="1"/>
</dbReference>
<accession>A0AAP5CLM6</accession>
<dbReference type="PANTHER" id="PTHR30562:SF1">
    <property type="entry name" value="UVRABC SYSTEM PROTEIN C"/>
    <property type="match status" value="1"/>
</dbReference>
<protein>
    <submittedName>
        <fullName evidence="9">Excinuclease ABC subunit UvrC</fullName>
    </submittedName>
</protein>
<dbReference type="SMART" id="SM00465">
    <property type="entry name" value="GIYc"/>
    <property type="match status" value="1"/>
</dbReference>
<evidence type="ECO:0000256" key="2">
    <source>
        <dbReference type="ARBA" id="ARBA00022763"/>
    </source>
</evidence>
<dbReference type="Proteomes" id="UP001170651">
    <property type="component" value="Unassembled WGS sequence"/>
</dbReference>
<evidence type="ECO:0000256" key="3">
    <source>
        <dbReference type="ARBA" id="ARBA00022769"/>
    </source>
</evidence>
<keyword evidence="5" id="KW-0234">DNA repair</keyword>
<evidence type="ECO:0000256" key="1">
    <source>
        <dbReference type="ARBA" id="ARBA00022490"/>
    </source>
</evidence>
<dbReference type="Pfam" id="PF08459">
    <property type="entry name" value="UvrC_RNaseH_dom"/>
    <property type="match status" value="1"/>
</dbReference>
<sequence>MVIKRNMSLKITKNKINVLLLTKINNLPRKPGCYLFKNCYNNIIYIGKAKNLFSRIKSYFYLKNHNSKTSNLIQEICDVEYIITHNEVEAFILEANLIKKHIPKYNFKLLDDKNYAYIEITNEKHPRLKISYYKKVPEKTRVFGPYPYNNSMKETVRLLHKIYPLRRCQPISKKPCHYYQINECLGPCCPNNKYIDYSLNIRGINDFLQGKNKNIFNKIKNEIKQAIKTLNFEKAQEYQKILEHLKNITIKQFIELKPNLSCDIIGFCFNKNEISLYIFKMYQGKIQEHYQIVSEYIDDPIDNMITYLHLYYQNNLLPKKIILNPDLITKKPEIKKIINTKFSVKFNTEEKQIKELAQKNAEENLNKYNLLYSAKLEATTIALSELSKLYQKNINYIEVFDISHSFGKYFVSGIIVFKNYQLQKKSYCAFRIKQTYPNEYNSLAEAIERRYQKLINLNLPLPDLILVDGGIGQFNISQKILKNFIKEFNLGALKKNNKHQLESLILSNKEILLNKKSFLFRFLFFLSEEVHNFTINFHRKINNQENIGNLI</sequence>
<dbReference type="SUPFAM" id="SSF82771">
    <property type="entry name" value="GIY-YIG endonuclease"/>
    <property type="match status" value="1"/>
</dbReference>
<dbReference type="FunFam" id="3.40.1440.10:FF:000001">
    <property type="entry name" value="UvrABC system protein C"/>
    <property type="match status" value="1"/>
</dbReference>
<reference evidence="9 10" key="1">
    <citation type="journal article" date="2023" name="Int. J. Syst. Evol. Microbiol.">
        <title>The observation of taxonomic boundaries for the 16SrII and 16SrXXV phytoplasmas using genome-based delimitation.</title>
        <authorList>
            <person name="Rodrigues Jardim B."/>
            <person name="Tran-Nguyen L.T.T."/>
            <person name="Gambley C."/>
            <person name="Al-Sadi A.M."/>
            <person name="Al-Subhi A.M."/>
            <person name="Foissac X."/>
            <person name="Salar P."/>
            <person name="Cai H."/>
            <person name="Yang J.Y."/>
            <person name="Davis R."/>
            <person name="Jones L."/>
            <person name="Rodoni B."/>
            <person name="Constable F.E."/>
        </authorList>
    </citation>
    <scope>NUCLEOTIDE SEQUENCE [LARGE SCALE GENOMIC DNA]</scope>
    <source>
        <strain evidence="9">BAWM-OMN-P26</strain>
    </source>
</reference>
<evidence type="ECO:0000256" key="4">
    <source>
        <dbReference type="ARBA" id="ARBA00022881"/>
    </source>
</evidence>
<dbReference type="InterPro" id="IPR036876">
    <property type="entry name" value="UVR_dom_sf"/>
</dbReference>
<feature type="domain" description="UVR" evidence="6">
    <location>
        <begin position="213"/>
        <end position="248"/>
    </location>
</feature>
<dbReference type="InterPro" id="IPR038476">
    <property type="entry name" value="UvrC_RNase_H_dom_sf"/>
</dbReference>
<dbReference type="PANTHER" id="PTHR30562">
    <property type="entry name" value="UVRC/OXIDOREDUCTASE"/>
    <property type="match status" value="1"/>
</dbReference>
<keyword evidence="1" id="KW-0963">Cytoplasm</keyword>
<dbReference type="GO" id="GO:0009381">
    <property type="term" value="F:excinuclease ABC activity"/>
    <property type="evidence" value="ECO:0007669"/>
    <property type="project" value="InterPro"/>
</dbReference>
<dbReference type="GO" id="GO:0006289">
    <property type="term" value="P:nucleotide-excision repair"/>
    <property type="evidence" value="ECO:0007669"/>
    <property type="project" value="InterPro"/>
</dbReference>
<keyword evidence="3" id="KW-0228">DNA excision</keyword>
<organism evidence="9 10">
    <name type="scientific">Candidatus Phytoplasma australasiaticum subsp. australasiaticum</name>
    <dbReference type="NCBI Taxonomy" id="2832407"/>
    <lineage>
        <taxon>Bacteria</taxon>
        <taxon>Bacillati</taxon>
        <taxon>Mycoplasmatota</taxon>
        <taxon>Mollicutes</taxon>
        <taxon>Acholeplasmatales</taxon>
        <taxon>Acholeplasmataceae</taxon>
        <taxon>Candidatus Phytoplasma</taxon>
        <taxon>16SrII (Peanut WB group)</taxon>
        <taxon>Candidatus Phytoplasma australasiaticum</taxon>
    </lineage>
</organism>
<dbReference type="InterPro" id="IPR050066">
    <property type="entry name" value="UvrABC_protein_C"/>
</dbReference>
<dbReference type="InterPro" id="IPR001162">
    <property type="entry name" value="UvrC_RNase_H_dom"/>
</dbReference>
<comment type="caution">
    <text evidence="9">The sequence shown here is derived from an EMBL/GenBank/DDBJ whole genome shotgun (WGS) entry which is preliminary data.</text>
</comment>
<keyword evidence="4" id="KW-0267">Excision nuclease</keyword>
<dbReference type="PROSITE" id="PS50165">
    <property type="entry name" value="UVRC"/>
    <property type="match status" value="1"/>
</dbReference>
<evidence type="ECO:0000256" key="5">
    <source>
        <dbReference type="ARBA" id="ARBA00023204"/>
    </source>
</evidence>
<dbReference type="InterPro" id="IPR047296">
    <property type="entry name" value="GIY-YIG_UvrC_Cho"/>
</dbReference>
<dbReference type="AlphaFoldDB" id="A0AAP5CLM6"/>
<name>A0AAP5CLM6_9MOLU</name>
<dbReference type="InterPro" id="IPR001943">
    <property type="entry name" value="UVR_dom"/>
</dbReference>
<dbReference type="Gene3D" id="3.40.1440.10">
    <property type="entry name" value="GIY-YIG endonuclease"/>
    <property type="match status" value="1"/>
</dbReference>
<feature type="domain" description="GIY-YIG" evidence="7">
    <location>
        <begin position="29"/>
        <end position="107"/>
    </location>
</feature>
<keyword evidence="2" id="KW-0227">DNA damage</keyword>
<dbReference type="RefSeq" id="WP_304516079.1">
    <property type="nucleotide sequence ID" value="NZ_JAOSIW010000008.1"/>
</dbReference>
<feature type="domain" description="UvrC family homology region profile" evidence="8">
    <location>
        <begin position="264"/>
        <end position="481"/>
    </location>
</feature>
<dbReference type="GO" id="GO:0009380">
    <property type="term" value="C:excinuclease repair complex"/>
    <property type="evidence" value="ECO:0007669"/>
    <property type="project" value="InterPro"/>
</dbReference>
<dbReference type="NCBIfam" id="TIGR00194">
    <property type="entry name" value="uvrC"/>
    <property type="match status" value="1"/>
</dbReference>